<dbReference type="CDD" id="cd01029">
    <property type="entry name" value="TOPRIM_primases"/>
    <property type="match status" value="1"/>
</dbReference>
<sequence length="256" mass="27747">MSKHIPNHDPVQELLRRLEGVKKAGADKWQAFCPLHENPPDGHKRSLSVGRGTDGRALIHCKACGKAASKAILAVIDLSLADLYPAQDRTSKRARLAPSAQKQKGPTIYNSHEDAIAAAARMARGQFAAEWKYPGDAFRVARFALPDGDKSFRPIHRNGRGWIVDYPTGPLPLYRGDELPETGPIILVEGERCADDTRSVDFAAVTSAHGAGAAHKSDWLPLAGREVIALPDNDDSGRRYVQEVAAILARLSPPAT</sequence>
<name>A0A0F9KBJ3_9ZZZZ</name>
<reference evidence="1" key="1">
    <citation type="journal article" date="2015" name="Nature">
        <title>Complex archaea that bridge the gap between prokaryotes and eukaryotes.</title>
        <authorList>
            <person name="Spang A."/>
            <person name="Saw J.H."/>
            <person name="Jorgensen S.L."/>
            <person name="Zaremba-Niedzwiedzka K."/>
            <person name="Martijn J."/>
            <person name="Lind A.E."/>
            <person name="van Eijk R."/>
            <person name="Schleper C."/>
            <person name="Guy L."/>
            <person name="Ettema T.J."/>
        </authorList>
    </citation>
    <scope>NUCLEOTIDE SEQUENCE</scope>
</reference>
<gene>
    <name evidence="1" type="ORF">LCGC14_1349030</name>
</gene>
<dbReference type="EMBL" id="LAZR01008321">
    <property type="protein sequence ID" value="KKM79529.1"/>
    <property type="molecule type" value="Genomic_DNA"/>
</dbReference>
<protein>
    <recommendedName>
        <fullName evidence="2">Zinc finger CHC2-type domain-containing protein</fullName>
    </recommendedName>
</protein>
<evidence type="ECO:0000313" key="1">
    <source>
        <dbReference type="EMBL" id="KKM79529.1"/>
    </source>
</evidence>
<organism evidence="1">
    <name type="scientific">marine sediment metagenome</name>
    <dbReference type="NCBI Taxonomy" id="412755"/>
    <lineage>
        <taxon>unclassified sequences</taxon>
        <taxon>metagenomes</taxon>
        <taxon>ecological metagenomes</taxon>
    </lineage>
</organism>
<comment type="caution">
    <text evidence="1">The sequence shown here is derived from an EMBL/GenBank/DDBJ whole genome shotgun (WGS) entry which is preliminary data.</text>
</comment>
<feature type="non-terminal residue" evidence="1">
    <location>
        <position position="256"/>
    </location>
</feature>
<evidence type="ECO:0008006" key="2">
    <source>
        <dbReference type="Google" id="ProtNLM"/>
    </source>
</evidence>
<dbReference type="InterPro" id="IPR034154">
    <property type="entry name" value="TOPRIM_DnaG/twinkle"/>
</dbReference>
<accession>A0A0F9KBJ3</accession>
<dbReference type="AlphaFoldDB" id="A0A0F9KBJ3"/>
<proteinExistence type="predicted"/>